<accession>A0A1I7ETZ8</accession>
<gene>
    <name evidence="1" type="ORF">SAMN05216552_100169</name>
</gene>
<evidence type="ECO:0000313" key="1">
    <source>
        <dbReference type="EMBL" id="SFU27390.1"/>
    </source>
</evidence>
<dbReference type="EMBL" id="FPBO01000001">
    <property type="protein sequence ID" value="SFU27390.1"/>
    <property type="molecule type" value="Genomic_DNA"/>
</dbReference>
<dbReference type="AlphaFoldDB" id="A0A1I7ETZ8"/>
<reference evidence="2" key="1">
    <citation type="submission" date="2016-10" db="EMBL/GenBank/DDBJ databases">
        <authorList>
            <person name="Varghese N."/>
            <person name="Submissions S."/>
        </authorList>
    </citation>
    <scope>NUCLEOTIDE SEQUENCE [LARGE SCALE GENOMIC DNA]</scope>
    <source>
        <strain evidence="2">CGMCC 1.11014</strain>
    </source>
</reference>
<protein>
    <submittedName>
        <fullName evidence="1">Uncharacterized protein</fullName>
    </submittedName>
</protein>
<evidence type="ECO:0000313" key="2">
    <source>
        <dbReference type="Proteomes" id="UP000199391"/>
    </source>
</evidence>
<name>A0A1I7ETZ8_9BURK</name>
<proteinExistence type="predicted"/>
<organism evidence="1 2">
    <name type="scientific">Pseudoduganella namucuonensis</name>
    <dbReference type="NCBI Taxonomy" id="1035707"/>
    <lineage>
        <taxon>Bacteria</taxon>
        <taxon>Pseudomonadati</taxon>
        <taxon>Pseudomonadota</taxon>
        <taxon>Betaproteobacteria</taxon>
        <taxon>Burkholderiales</taxon>
        <taxon>Oxalobacteraceae</taxon>
        <taxon>Telluria group</taxon>
        <taxon>Pseudoduganella</taxon>
    </lineage>
</organism>
<dbReference type="Proteomes" id="UP000199391">
    <property type="component" value="Unassembled WGS sequence"/>
</dbReference>
<sequence>MTVPAIYQGLWRRTGIWRSDGSSDMSTQVWWLQAGRFHIDLRIPFDRPAPRDRAHVAVLPASQLARFGAQTGFAGATVVAGERCEWHPEIAFPALGEDLDAGWMRFKDADALHETGVDNSYEEDWVRMASGPMLGLRFEDPHSEAVAYLVAGERWMGWACGSPADVFDPQSPLAGEWTEITVLHKGGNWTVAGSTLPWLEGREVPAASALEPDRLRLWCVGDLVAIPYAPHHLWRLATID</sequence>
<dbReference type="STRING" id="1035707.SAMN05216552_100169"/>
<keyword evidence="2" id="KW-1185">Reference proteome</keyword>
<dbReference type="OrthoDB" id="4774648at2"/>